<dbReference type="Pfam" id="PF00639">
    <property type="entry name" value="Rotamase"/>
    <property type="match status" value="1"/>
</dbReference>
<evidence type="ECO:0000256" key="1">
    <source>
        <dbReference type="ARBA" id="ARBA00004496"/>
    </source>
</evidence>
<dbReference type="KEGG" id="hcs:FF32_03295"/>
<evidence type="ECO:0000256" key="6">
    <source>
        <dbReference type="ARBA" id="ARBA00043072"/>
    </source>
</evidence>
<dbReference type="PROSITE" id="PS01096">
    <property type="entry name" value="PPIC_PPIASE_1"/>
    <property type="match status" value="1"/>
</dbReference>
<dbReference type="InterPro" id="IPR000297">
    <property type="entry name" value="PPIase_PpiC"/>
</dbReference>
<dbReference type="InterPro" id="IPR052204">
    <property type="entry name" value="PpiC/parvulin_rotamase"/>
</dbReference>
<dbReference type="AlphaFoldDB" id="A0A060B9E7"/>
<name>A0A060B9E7_9GAMM</name>
<proteinExistence type="inferred from homology"/>
<dbReference type="PANTHER" id="PTHR43629:SF2">
    <property type="entry name" value="RHODANESE-LIKE_PPIC DOMAIN-CONTAINING PROTEIN 12, CHLOROPLASTIC"/>
    <property type="match status" value="1"/>
</dbReference>
<organism evidence="9">
    <name type="scientific">Halomonas campaniensis</name>
    <dbReference type="NCBI Taxonomy" id="213554"/>
    <lineage>
        <taxon>Bacteria</taxon>
        <taxon>Pseudomonadati</taxon>
        <taxon>Pseudomonadota</taxon>
        <taxon>Gammaproteobacteria</taxon>
        <taxon>Oceanospirillales</taxon>
        <taxon>Halomonadaceae</taxon>
        <taxon>Halomonas</taxon>
    </lineage>
</organism>
<reference evidence="9" key="1">
    <citation type="journal article" date="2018" name="Nat. Biotechnol.">
        <title>A standardized bacterial taxonomy based on genome phylogeny substantially revises the tree of life.</title>
        <authorList>
            <person name="Parks D.H."/>
            <person name="Chuvochina M."/>
            <person name="Waite D.W."/>
            <person name="Rinke C."/>
            <person name="Skarshewski A."/>
            <person name="Chaumeil P.A."/>
            <person name="Hugenholtz P."/>
        </authorList>
    </citation>
    <scope>NUCLEOTIDE SEQUENCE [LARGE SCALE GENOMIC DNA]</scope>
    <source>
        <strain evidence="9">UBA11284</strain>
    </source>
</reference>
<comment type="function">
    <text evidence="7">PPIases accelerate the folding of proteins. It prefers amino acid residues with hydrophobic side chains like leucine and phenylalanine in the P1 position of the peptides substrates.</text>
</comment>
<dbReference type="GO" id="GO:0003755">
    <property type="term" value="F:peptidyl-prolyl cis-trans isomerase activity"/>
    <property type="evidence" value="ECO:0007669"/>
    <property type="project" value="InterPro"/>
</dbReference>
<dbReference type="Gene3D" id="3.10.50.40">
    <property type="match status" value="1"/>
</dbReference>
<comment type="caution">
    <text evidence="9">The sequence shown here is derived from an EMBL/GenBank/DDBJ whole genome shotgun (WGS) entry which is preliminary data.</text>
</comment>
<evidence type="ECO:0000256" key="4">
    <source>
        <dbReference type="ARBA" id="ARBA00040926"/>
    </source>
</evidence>
<dbReference type="SUPFAM" id="SSF54534">
    <property type="entry name" value="FKBP-like"/>
    <property type="match status" value="1"/>
</dbReference>
<dbReference type="PANTHER" id="PTHR43629">
    <property type="entry name" value="PEPTIDYL-PROLYL CIS-TRANS ISOMERASE"/>
    <property type="match status" value="1"/>
</dbReference>
<dbReference type="InterPro" id="IPR023058">
    <property type="entry name" value="PPIase_PpiC_CS"/>
</dbReference>
<keyword evidence="9" id="KW-0413">Isomerase</keyword>
<dbReference type="GO" id="GO:0005737">
    <property type="term" value="C:cytoplasm"/>
    <property type="evidence" value="ECO:0007669"/>
    <property type="project" value="UniProtKB-SubCell"/>
</dbReference>
<evidence type="ECO:0000256" key="3">
    <source>
        <dbReference type="ARBA" id="ARBA00022490"/>
    </source>
</evidence>
<accession>A0A060B9E7</accession>
<sequence>MARASARHILVSSEEQCNTLKQEIENGRDFAEVAKQHSSCPSGRQGGDLGSFGPGQMVPEFDKVVFSGDLNKVHGPVKTQFGYHLLEITSRS</sequence>
<evidence type="ECO:0000313" key="9">
    <source>
        <dbReference type="EMBL" id="HCA02324.1"/>
    </source>
</evidence>
<dbReference type="InterPro" id="IPR046357">
    <property type="entry name" value="PPIase_dom_sf"/>
</dbReference>
<dbReference type="PROSITE" id="PS50198">
    <property type="entry name" value="PPIC_PPIASE_2"/>
    <property type="match status" value="1"/>
</dbReference>
<comment type="subcellular location">
    <subcellularLocation>
        <location evidence="1">Cytoplasm</location>
    </subcellularLocation>
</comment>
<evidence type="ECO:0000259" key="8">
    <source>
        <dbReference type="PROSITE" id="PS50198"/>
    </source>
</evidence>
<protein>
    <recommendedName>
        <fullName evidence="4">Peptidyl-prolyl cis-trans isomerase C</fullName>
    </recommendedName>
    <alternativeName>
        <fullName evidence="6">Parvulin</fullName>
    </alternativeName>
    <alternativeName>
        <fullName evidence="5">Rotamase C</fullName>
    </alternativeName>
</protein>
<gene>
    <name evidence="9" type="ORF">DEO68_09115</name>
</gene>
<evidence type="ECO:0000256" key="7">
    <source>
        <dbReference type="ARBA" id="ARBA00046231"/>
    </source>
</evidence>
<dbReference type="OrthoDB" id="14196at2"/>
<evidence type="ECO:0000256" key="2">
    <source>
        <dbReference type="ARBA" id="ARBA00007656"/>
    </source>
</evidence>
<dbReference type="EMBL" id="DOTR01000046">
    <property type="protein sequence ID" value="HCA02324.1"/>
    <property type="molecule type" value="Genomic_DNA"/>
</dbReference>
<keyword evidence="3" id="KW-0963">Cytoplasm</keyword>
<dbReference type="HOGENOM" id="CLU_090028_6_1_6"/>
<comment type="similarity">
    <text evidence="2">Belongs to the PpiC/parvulin rotamase family.</text>
</comment>
<evidence type="ECO:0000256" key="5">
    <source>
        <dbReference type="ARBA" id="ARBA00041926"/>
    </source>
</evidence>
<feature type="domain" description="PpiC" evidence="8">
    <location>
        <begin position="1"/>
        <end position="90"/>
    </location>
</feature>